<sequence length="308" mass="33877">MSRQFSCDTVEAVGAVLNDWSKALDERFRALFTLRGIATREAIAQIARGFSDPSALLKHECAYCLGQIGDPAALGVLTRVLGDKDQDPMVRHEAGEALGAIGDPSCGRILEEHSKDAAQEVAETCQIALERLRWLRCPERESFVDTNPYSSVDPAPPLTTGDVRQWQEMLNDTSHSLFSRYRALFSLRNHGGPDAALALATGLGDSSALFKHEIAYVLGQMKEPGVVSALSRSLRDPSEEAMVRHECAEALGSIATQECLEILREFRGDGERVVRESCEVALDMLDYEKSSEFQYANTVRLSDVTTTH</sequence>
<keyword evidence="3 9" id="KW-0479">Metal-binding</keyword>
<evidence type="ECO:0000313" key="11">
    <source>
        <dbReference type="Proteomes" id="UP001174909"/>
    </source>
</evidence>
<dbReference type="Pfam" id="PF13646">
    <property type="entry name" value="HEAT_2"/>
    <property type="match status" value="2"/>
</dbReference>
<protein>
    <recommendedName>
        <fullName evidence="9">Deoxyhypusine hydroxylase</fullName>
        <shortName evidence="9">DOHH</shortName>
        <ecNumber evidence="9">1.14.99.29</ecNumber>
    </recommendedName>
    <alternativeName>
        <fullName evidence="9">Deoxyhypusine dioxygenase</fullName>
    </alternativeName>
    <alternativeName>
        <fullName evidence="9">Deoxyhypusine monooxygenase</fullName>
    </alternativeName>
</protein>
<keyword evidence="6 9" id="KW-0408">Iron</keyword>
<evidence type="ECO:0000256" key="8">
    <source>
        <dbReference type="ARBA" id="ARBA00023256"/>
    </source>
</evidence>
<comment type="function">
    <text evidence="9">Catalyzes the hydroxylation of the N(6)-(4-aminobutyl)-L-lysine intermediate to form hypusine, an essential post-translational modification only found in mature eIF-5A factor.</text>
</comment>
<feature type="binding site" evidence="9">
    <location>
        <position position="92"/>
    </location>
    <ligand>
        <name>Fe cation</name>
        <dbReference type="ChEBI" id="CHEBI:24875"/>
        <label>1</label>
    </ligand>
</feature>
<evidence type="ECO:0000256" key="2">
    <source>
        <dbReference type="ARBA" id="ARBA00005041"/>
    </source>
</evidence>
<dbReference type="SMART" id="SM00567">
    <property type="entry name" value="EZ_HEAT"/>
    <property type="match status" value="6"/>
</dbReference>
<dbReference type="HAMAP" id="MF_03101">
    <property type="entry name" value="Deoxyhypusine_hydroxylase"/>
    <property type="match status" value="1"/>
</dbReference>
<gene>
    <name evidence="10" type="ORF">GBAR_LOCUS14713</name>
</gene>
<dbReference type="SUPFAM" id="SSF48371">
    <property type="entry name" value="ARM repeat"/>
    <property type="match status" value="1"/>
</dbReference>
<evidence type="ECO:0000256" key="1">
    <source>
        <dbReference type="ARBA" id="ARBA00000068"/>
    </source>
</evidence>
<feature type="binding site" evidence="9">
    <location>
        <position position="60"/>
    </location>
    <ligand>
        <name>Fe cation</name>
        <dbReference type="ChEBI" id="CHEBI:24875"/>
        <label>1</label>
    </ligand>
</feature>
<evidence type="ECO:0000256" key="4">
    <source>
        <dbReference type="ARBA" id="ARBA00022737"/>
    </source>
</evidence>
<comment type="cofactor">
    <cofactor evidence="9">
        <name>Fe(2+)</name>
        <dbReference type="ChEBI" id="CHEBI:29033"/>
    </cofactor>
    <text evidence="9">Binds 2 Fe(2+) ions per subunit.</text>
</comment>
<keyword evidence="11" id="KW-1185">Reference proteome</keyword>
<evidence type="ECO:0000256" key="3">
    <source>
        <dbReference type="ARBA" id="ARBA00022723"/>
    </source>
</evidence>
<dbReference type="GO" id="GO:0019135">
    <property type="term" value="F:deoxyhypusine monooxygenase activity"/>
    <property type="evidence" value="ECO:0007669"/>
    <property type="project" value="UniProtKB-UniRule"/>
</dbReference>
<proteinExistence type="inferred from homology"/>
<dbReference type="AlphaFoldDB" id="A0AA35SAD5"/>
<dbReference type="PANTHER" id="PTHR12697:SF5">
    <property type="entry name" value="DEOXYHYPUSINE HYDROXYLASE"/>
    <property type="match status" value="1"/>
</dbReference>
<dbReference type="GO" id="GO:0046872">
    <property type="term" value="F:metal ion binding"/>
    <property type="evidence" value="ECO:0007669"/>
    <property type="project" value="UniProtKB-KW"/>
</dbReference>
<dbReference type="InterPro" id="IPR004155">
    <property type="entry name" value="PBS_lyase_HEAT"/>
</dbReference>
<keyword evidence="4" id="KW-0677">Repeat</keyword>
<feature type="binding site" evidence="9">
    <location>
        <position position="246"/>
    </location>
    <ligand>
        <name>Fe cation</name>
        <dbReference type="ChEBI" id="CHEBI:24875"/>
        <label>2</label>
    </ligand>
</feature>
<reference evidence="10" key="1">
    <citation type="submission" date="2023-03" db="EMBL/GenBank/DDBJ databases">
        <authorList>
            <person name="Steffen K."/>
            <person name="Cardenas P."/>
        </authorList>
    </citation>
    <scope>NUCLEOTIDE SEQUENCE</scope>
</reference>
<feature type="binding site" evidence="9">
    <location>
        <position position="213"/>
    </location>
    <ligand>
        <name>Fe cation</name>
        <dbReference type="ChEBI" id="CHEBI:24875"/>
        <label>2</label>
    </ligand>
</feature>
<dbReference type="EMBL" id="CASHTH010002152">
    <property type="protein sequence ID" value="CAI8025462.1"/>
    <property type="molecule type" value="Genomic_DNA"/>
</dbReference>
<dbReference type="PANTHER" id="PTHR12697">
    <property type="entry name" value="PBS LYASE HEAT-LIKE PROTEIN"/>
    <property type="match status" value="1"/>
</dbReference>
<dbReference type="Gene3D" id="1.25.10.10">
    <property type="entry name" value="Leucine-rich Repeat Variant"/>
    <property type="match status" value="2"/>
</dbReference>
<comment type="caution">
    <text evidence="10">The sequence shown here is derived from an EMBL/GenBank/DDBJ whole genome shotgun (WGS) entry which is preliminary data.</text>
</comment>
<evidence type="ECO:0000256" key="6">
    <source>
        <dbReference type="ARBA" id="ARBA00023004"/>
    </source>
</evidence>
<evidence type="ECO:0000256" key="9">
    <source>
        <dbReference type="HAMAP-Rule" id="MF_03101"/>
    </source>
</evidence>
<feature type="binding site" evidence="9">
    <location>
        <position position="93"/>
    </location>
    <ligand>
        <name>Fe cation</name>
        <dbReference type="ChEBI" id="CHEBI:24875"/>
        <label>1</label>
    </ligand>
</feature>
<comment type="similarity">
    <text evidence="9">Belongs to the deoxyhypusine hydroxylase family.</text>
</comment>
<comment type="pathway">
    <text evidence="2 9">Protein modification; eIF5A hypusination.</text>
</comment>
<accession>A0AA35SAD5</accession>
<dbReference type="FunFam" id="1.25.10.10:FF:000099">
    <property type="entry name" value="Deoxyhypusine hydroxylase"/>
    <property type="match status" value="1"/>
</dbReference>
<name>A0AA35SAD5_GEOBA</name>
<comment type="catalytic activity">
    <reaction evidence="1 9">
        <text>[eIF5A protein]-deoxyhypusine + AH2 + O2 = [eIF5A protein]-hypusine + A + H2O</text>
        <dbReference type="Rhea" id="RHEA:14101"/>
        <dbReference type="Rhea" id="RHEA-COMP:10144"/>
        <dbReference type="Rhea" id="RHEA-COMP:12592"/>
        <dbReference type="ChEBI" id="CHEBI:13193"/>
        <dbReference type="ChEBI" id="CHEBI:15377"/>
        <dbReference type="ChEBI" id="CHEBI:15379"/>
        <dbReference type="ChEBI" id="CHEBI:17499"/>
        <dbReference type="ChEBI" id="CHEBI:82657"/>
        <dbReference type="ChEBI" id="CHEBI:91175"/>
        <dbReference type="EC" id="1.14.99.29"/>
    </reaction>
</comment>
<dbReference type="InterPro" id="IPR016024">
    <property type="entry name" value="ARM-type_fold"/>
</dbReference>
<dbReference type="InterPro" id="IPR027517">
    <property type="entry name" value="Deoxyhypusine_hydroxylase"/>
</dbReference>
<keyword evidence="8 9" id="KW-0386">Hypusine biosynthesis</keyword>
<feature type="binding site" evidence="9">
    <location>
        <position position="59"/>
    </location>
    <ligand>
        <name>Fe cation</name>
        <dbReference type="ChEBI" id="CHEBI:24875"/>
        <label>1</label>
    </ligand>
</feature>
<dbReference type="Proteomes" id="UP001174909">
    <property type="component" value="Unassembled WGS sequence"/>
</dbReference>
<feature type="binding site" evidence="9">
    <location>
        <position position="212"/>
    </location>
    <ligand>
        <name>Fe cation</name>
        <dbReference type="ChEBI" id="CHEBI:24875"/>
        <label>2</label>
    </ligand>
</feature>
<evidence type="ECO:0000256" key="5">
    <source>
        <dbReference type="ARBA" id="ARBA00023002"/>
    </source>
</evidence>
<evidence type="ECO:0000256" key="7">
    <source>
        <dbReference type="ARBA" id="ARBA00023033"/>
    </source>
</evidence>
<organism evidence="10 11">
    <name type="scientific">Geodia barretti</name>
    <name type="common">Barrett's horny sponge</name>
    <dbReference type="NCBI Taxonomy" id="519541"/>
    <lineage>
        <taxon>Eukaryota</taxon>
        <taxon>Metazoa</taxon>
        <taxon>Porifera</taxon>
        <taxon>Demospongiae</taxon>
        <taxon>Heteroscleromorpha</taxon>
        <taxon>Tetractinellida</taxon>
        <taxon>Astrophorina</taxon>
        <taxon>Geodiidae</taxon>
        <taxon>Geodia</taxon>
    </lineage>
</organism>
<evidence type="ECO:0000313" key="10">
    <source>
        <dbReference type="EMBL" id="CAI8025462.1"/>
    </source>
</evidence>
<dbReference type="EC" id="1.14.99.29" evidence="9"/>
<keyword evidence="5 9" id="KW-0560">Oxidoreductase</keyword>
<keyword evidence="7 9" id="KW-0503">Monooxygenase</keyword>
<feature type="binding site" evidence="9">
    <location>
        <position position="245"/>
    </location>
    <ligand>
        <name>Fe cation</name>
        <dbReference type="ChEBI" id="CHEBI:24875"/>
        <label>2</label>
    </ligand>
</feature>
<dbReference type="InterPro" id="IPR011989">
    <property type="entry name" value="ARM-like"/>
</dbReference>